<evidence type="ECO:0000259" key="3">
    <source>
        <dbReference type="Pfam" id="PF07705"/>
    </source>
</evidence>
<dbReference type="AlphaFoldDB" id="A0A0A2MPH7"/>
<evidence type="ECO:0000256" key="1">
    <source>
        <dbReference type="ARBA" id="ARBA00022729"/>
    </source>
</evidence>
<reference evidence="5 6" key="1">
    <citation type="submission" date="2013-09" db="EMBL/GenBank/DDBJ databases">
        <authorList>
            <person name="Zeng Z."/>
            <person name="Chen C."/>
        </authorList>
    </citation>
    <scope>NUCLEOTIDE SEQUENCE [LARGE SCALE GENOMIC DNA]</scope>
    <source>
        <strain evidence="5 6">WB 4.1-42</strain>
    </source>
</reference>
<evidence type="ECO:0008006" key="7">
    <source>
        <dbReference type="Google" id="ProtNLM"/>
    </source>
</evidence>
<evidence type="ECO:0000313" key="5">
    <source>
        <dbReference type="EMBL" id="KGO94199.1"/>
    </source>
</evidence>
<feature type="signal peptide" evidence="2">
    <location>
        <begin position="1"/>
        <end position="23"/>
    </location>
</feature>
<organism evidence="5 6">
    <name type="scientific">Flavobacterium subsaxonicum WB 4.1-42 = DSM 21790</name>
    <dbReference type="NCBI Taxonomy" id="1121898"/>
    <lineage>
        <taxon>Bacteria</taxon>
        <taxon>Pseudomonadati</taxon>
        <taxon>Bacteroidota</taxon>
        <taxon>Flavobacteriia</taxon>
        <taxon>Flavobacteriales</taxon>
        <taxon>Flavobacteriaceae</taxon>
        <taxon>Flavobacterium</taxon>
    </lineage>
</organism>
<dbReference type="Pfam" id="PF07705">
    <property type="entry name" value="CARDB"/>
    <property type="match status" value="1"/>
</dbReference>
<dbReference type="EMBL" id="JRLY01000002">
    <property type="protein sequence ID" value="KGO94199.1"/>
    <property type="molecule type" value="Genomic_DNA"/>
</dbReference>
<dbReference type="STRING" id="1121898.GCA_000422725_01655"/>
<dbReference type="Pfam" id="PF18962">
    <property type="entry name" value="Por_Secre_tail"/>
    <property type="match status" value="1"/>
</dbReference>
<name>A0A0A2MPH7_9FLAO</name>
<feature type="chain" id="PRO_5001992472" description="Secretion system C-terminal sorting domain-containing protein" evidence="2">
    <location>
        <begin position="24"/>
        <end position="1231"/>
    </location>
</feature>
<feature type="domain" description="Secretion system C-terminal sorting" evidence="4">
    <location>
        <begin position="1162"/>
        <end position="1229"/>
    </location>
</feature>
<dbReference type="eggNOG" id="COG1572">
    <property type="taxonomic scope" value="Bacteria"/>
</dbReference>
<dbReference type="InterPro" id="IPR013783">
    <property type="entry name" value="Ig-like_fold"/>
</dbReference>
<dbReference type="NCBIfam" id="TIGR04183">
    <property type="entry name" value="Por_Secre_tail"/>
    <property type="match status" value="1"/>
</dbReference>
<evidence type="ECO:0000313" key="6">
    <source>
        <dbReference type="Proteomes" id="UP000030111"/>
    </source>
</evidence>
<dbReference type="Gene3D" id="2.60.120.260">
    <property type="entry name" value="Galactose-binding domain-like"/>
    <property type="match status" value="4"/>
</dbReference>
<sequence length="1231" mass="138467">MYKHYFKFVLAAFFFITGVITKAQTTVPYYNTFDNPLDGADWTHYAISGNDDWTFTQAYGSYTEAWKTGYSDVQQPGERVLETPAFNLTGVIDPVFTFNHRTSASNGDYFKLEYSIDNGTTWLILDNTAATKLNWQGASGFFTGYTAATKSSISLTFLNNPASVKFRFRCLTNFSTGFGWVLNDIYLGPKIINFTAQPALNITTAVTCATFTVSANVIFTNTFNQAASLTTKYFLSANTTLDPLDLELGTKTGMTGGGAQQWDKELSLPASTQPGNYYILYKHDNDNAVAESNEEDNTGMAQLTVKPVLSTPYFENFETPGPNSWDAYISQYANDDLLWDLGQAWRHHYTGAHSGTHAWHTSNTFYYDTSFIQPQWVESPFLDLSQSTGPQIISLWASGDHTFTIQYNTDCSSTWTDLATTGGGAHEWYPIVINLPDAIATLPSVRFRIQYQMVYTLPEGVAFDDVYIGPDKPDVVISGINNDRFTLSSDPEMSFSYSLLNSTNNYYDEFTSHTKFYWSADDVLDTNDPLLGTKQEADPNQTLEFLTTYTFTKPTTAPGTYYLFCKMDANNEHDERQEDNNVVRFKVNQQQLASFPYFNDFETEANNWEHSSTLTADDWHWGTASGATVNSTAFSGSKALIAANSNGRITPMSRMHYYSPIFDLTATDNPVMEFDMHYIMNISGSSLLEEDGGVSVSCSTDGGQSWFDIYNELATSNMWLRYTNYNRENGLDEHQRYENSTLHYNSNLQLKPSNAYNGRDCDRTTHYVANLSDFKQYDNVRFRFNIGLKNNTTEPDLTGNTECTVLVDNFSIAESTKDLTVKYSKELQISALSQKIKFFMHVSNQGNSATNLTNAKFYVSTDTTLDASDYYLGETLLNPVRPDNSAYINTAFSAPDNLDDYQYLIYELDANNANIETNKTNNIGAWPLALNSQETYPYTNEFDDIVVNGWHQYCTATVNSTTLNNNYRMRNTRAPNEYLSSVYDNYYPENGIFATERINPPYFSNDAQAFYLESPSFNFTTANTSNPLFVSFEFYCMGRGGSDEIGTNSDGGTMQYSIDGGTTWNVLEDPAHTFYWHFFDDFIIDNLDTNGWHHSQPVYVQASCSLAFLAGQPDVVFRYKYCSKAQNSDEHANGLRIKNFKIGVDEELAVKEMSKNSLFTYYPNPVNDVLNLHAATPINNVAVYTITGQKVVEKIAHDSNVQINLSGLSKGVYLAKVTAGNKTETAKIILQ</sequence>
<dbReference type="OrthoDB" id="975384at2"/>
<accession>A0A0A2MPH7</accession>
<dbReference type="Proteomes" id="UP000030111">
    <property type="component" value="Unassembled WGS sequence"/>
</dbReference>
<dbReference type="InterPro" id="IPR011635">
    <property type="entry name" value="CARDB"/>
</dbReference>
<keyword evidence="1 2" id="KW-0732">Signal</keyword>
<proteinExistence type="predicted"/>
<protein>
    <recommendedName>
        <fullName evidence="7">Secretion system C-terminal sorting domain-containing protein</fullName>
    </recommendedName>
</protein>
<dbReference type="RefSeq" id="WP_026990516.1">
    <property type="nucleotide sequence ID" value="NZ_AUGP01000017.1"/>
</dbReference>
<feature type="domain" description="CARDB" evidence="3">
    <location>
        <begin position="817"/>
        <end position="923"/>
    </location>
</feature>
<evidence type="ECO:0000256" key="2">
    <source>
        <dbReference type="SAM" id="SignalP"/>
    </source>
</evidence>
<dbReference type="InterPro" id="IPR026444">
    <property type="entry name" value="Secre_tail"/>
</dbReference>
<comment type="caution">
    <text evidence="5">The sequence shown here is derived from an EMBL/GenBank/DDBJ whole genome shotgun (WGS) entry which is preliminary data.</text>
</comment>
<gene>
    <name evidence="5" type="ORF">Q766_04525</name>
</gene>
<evidence type="ECO:0000259" key="4">
    <source>
        <dbReference type="Pfam" id="PF18962"/>
    </source>
</evidence>
<keyword evidence="6" id="KW-1185">Reference proteome</keyword>
<dbReference type="Gene3D" id="2.60.40.10">
    <property type="entry name" value="Immunoglobulins"/>
    <property type="match status" value="3"/>
</dbReference>